<feature type="domain" description="SOGA coiled-coil" evidence="7">
    <location>
        <begin position="638"/>
        <end position="738"/>
    </location>
</feature>
<reference evidence="8 9" key="1">
    <citation type="submission" date="2024-06" db="EMBL/GenBank/DDBJ databases">
        <authorList>
            <person name="Pan Q."/>
            <person name="Wen M."/>
            <person name="Jouanno E."/>
            <person name="Zahm M."/>
            <person name="Klopp C."/>
            <person name="Cabau C."/>
            <person name="Louis A."/>
            <person name="Berthelot C."/>
            <person name="Parey E."/>
            <person name="Roest Crollius H."/>
            <person name="Montfort J."/>
            <person name="Robinson-Rechavi M."/>
            <person name="Bouchez O."/>
            <person name="Lampietro C."/>
            <person name="Lopez Roques C."/>
            <person name="Donnadieu C."/>
            <person name="Postlethwait J."/>
            <person name="Bobe J."/>
            <person name="Verreycken H."/>
            <person name="Guiguen Y."/>
        </authorList>
    </citation>
    <scope>NUCLEOTIDE SEQUENCE [LARGE SCALE GENOMIC DNA]</scope>
    <source>
        <strain evidence="8">Up_M1</strain>
        <tissue evidence="8">Testis</tissue>
    </source>
</reference>
<keyword evidence="2" id="KW-0597">Phosphoprotein</keyword>
<keyword evidence="9" id="KW-1185">Reference proteome</keyword>
<evidence type="ECO:0000256" key="3">
    <source>
        <dbReference type="ARBA" id="ARBA00023054"/>
    </source>
</evidence>
<evidence type="ECO:0000256" key="2">
    <source>
        <dbReference type="ARBA" id="ARBA00022553"/>
    </source>
</evidence>
<dbReference type="GO" id="GO:0016020">
    <property type="term" value="C:membrane"/>
    <property type="evidence" value="ECO:0007669"/>
    <property type="project" value="UniProtKB-SubCell"/>
</dbReference>
<feature type="compositionally biased region" description="Low complexity" evidence="6">
    <location>
        <begin position="102"/>
        <end position="113"/>
    </location>
</feature>
<feature type="coiled-coil region" evidence="5">
    <location>
        <begin position="337"/>
        <end position="484"/>
    </location>
</feature>
<dbReference type="InterPro" id="IPR049885">
    <property type="entry name" value="MTCL1-3"/>
</dbReference>
<dbReference type="EMBL" id="JAGEUA010000009">
    <property type="protein sequence ID" value="KAL0966948.1"/>
    <property type="molecule type" value="Genomic_DNA"/>
</dbReference>
<keyword evidence="3 5" id="KW-0175">Coiled coil</keyword>
<feature type="region of interest" description="Disordered" evidence="6">
    <location>
        <begin position="289"/>
        <end position="328"/>
    </location>
</feature>
<feature type="compositionally biased region" description="Basic and acidic residues" evidence="6">
    <location>
        <begin position="310"/>
        <end position="319"/>
    </location>
</feature>
<evidence type="ECO:0000313" key="8">
    <source>
        <dbReference type="EMBL" id="KAL0966948.1"/>
    </source>
</evidence>
<sequence length="762" mass="83653">MLVLPVRDIISACRGVIASYYTTFPSFTTPPALSGCCTMESSDGSGTSEPTKPPNQQLEKKRLNRAPSPARPFMKDVHTSRSSPKPSAIVPKSPKLGKQQHSSSPVPLSSNLNRISRRTAAGGKDSKPTAVKSHSTKSSTVTKKTVKVIQLAAPEPKTTTASKLTPDSGTSSPHLAPKAKKSKIATLTATHHGPLSHGSPIRVPTGVTPLGSRVSQTDSSSDLSDCPSEPLSDEQRLAAAASSDAESAGSGSGTSDRDQLGADYPLQGTEAAGAAGATVVGVGSLRTTESGAPAAEGKASMSASAAGAHIHAERSKQEKPSTSAESMKLECGKERIEEDLLREIEHLRSENDYLKDEVEELRAEMEEVRDSYLEEEVYQVQELRRELDRSNKNCRILQYRLRKAEQKSLRVAQTGHVDGELLRNMEQDLKVAKDVSVRLHNELESVEDKRTRADDENEQLRQRIIEVEITKQALTNELERAKETALRRRGSREAFKDRKSVTQEDSADLRCQLQFSKEESTLMRKKMAKLGREKDELERELQKYKSVYGDVDSPLPLTELAGGGPHSTREAELRLRLKLVEEEANILGRKIVELEVENRGLRAENEDIRCQYERDCFGREPFSSLPSSPYGGDALESAGELRRHLQFVEEEAELLRRSISEIEDHNKQLTSELNLFKFGPRDEEGEVGVMLMKPGNGGNGGNGAGGSMVMMEELKAARMQINELSGKVMKLQYENRVLMSNVQRCDLAQHLASVPAPRETAT</sequence>
<feature type="coiled-coil region" evidence="5">
    <location>
        <begin position="577"/>
        <end position="611"/>
    </location>
</feature>
<evidence type="ECO:0000259" key="7">
    <source>
        <dbReference type="Pfam" id="PF11365"/>
    </source>
</evidence>
<feature type="coiled-coil region" evidence="5">
    <location>
        <begin position="520"/>
        <end position="547"/>
    </location>
</feature>
<feature type="compositionally biased region" description="Polar residues" evidence="6">
    <location>
        <begin position="39"/>
        <end position="57"/>
    </location>
</feature>
<feature type="domain" description="SOGA coiled-coil" evidence="7">
    <location>
        <begin position="505"/>
        <end position="601"/>
    </location>
</feature>
<gene>
    <name evidence="8" type="ORF">UPYG_G00302640</name>
</gene>
<dbReference type="InterPro" id="IPR027881">
    <property type="entry name" value="SOGA_CC"/>
</dbReference>
<comment type="caution">
    <text evidence="8">The sequence shown here is derived from an EMBL/GenBank/DDBJ whole genome shotgun (WGS) entry which is preliminary data.</text>
</comment>
<accession>A0ABD0WB08</accession>
<comment type="subcellular location">
    <subcellularLocation>
        <location evidence="1">Membrane</location>
    </subcellularLocation>
</comment>
<feature type="coiled-coil region" evidence="5">
    <location>
        <begin position="638"/>
        <end position="672"/>
    </location>
</feature>
<dbReference type="AlphaFoldDB" id="A0ABD0WB08"/>
<dbReference type="Proteomes" id="UP001557470">
    <property type="component" value="Unassembled WGS sequence"/>
</dbReference>
<evidence type="ECO:0000256" key="5">
    <source>
        <dbReference type="SAM" id="Coils"/>
    </source>
</evidence>
<evidence type="ECO:0000313" key="9">
    <source>
        <dbReference type="Proteomes" id="UP001557470"/>
    </source>
</evidence>
<evidence type="ECO:0000256" key="4">
    <source>
        <dbReference type="ARBA" id="ARBA00023136"/>
    </source>
</evidence>
<organism evidence="8 9">
    <name type="scientific">Umbra pygmaea</name>
    <name type="common">Eastern mudminnow</name>
    <dbReference type="NCBI Taxonomy" id="75934"/>
    <lineage>
        <taxon>Eukaryota</taxon>
        <taxon>Metazoa</taxon>
        <taxon>Chordata</taxon>
        <taxon>Craniata</taxon>
        <taxon>Vertebrata</taxon>
        <taxon>Euteleostomi</taxon>
        <taxon>Actinopterygii</taxon>
        <taxon>Neopterygii</taxon>
        <taxon>Teleostei</taxon>
        <taxon>Protacanthopterygii</taxon>
        <taxon>Esociformes</taxon>
        <taxon>Umbridae</taxon>
        <taxon>Umbra</taxon>
    </lineage>
</organism>
<feature type="compositionally biased region" description="Low complexity" evidence="6">
    <location>
        <begin position="294"/>
        <end position="309"/>
    </location>
</feature>
<dbReference type="PANTHER" id="PTHR15742:SF3">
    <property type="entry name" value="MICROTUBULE CROSS-LINKING FACTOR 1"/>
    <property type="match status" value="1"/>
</dbReference>
<feature type="region of interest" description="Disordered" evidence="6">
    <location>
        <begin position="38"/>
        <end position="263"/>
    </location>
</feature>
<name>A0ABD0WB08_UMBPY</name>
<proteinExistence type="predicted"/>
<keyword evidence="4" id="KW-0472">Membrane</keyword>
<evidence type="ECO:0000256" key="6">
    <source>
        <dbReference type="SAM" id="MobiDB-lite"/>
    </source>
</evidence>
<feature type="compositionally biased region" description="Low complexity" evidence="6">
    <location>
        <begin position="131"/>
        <end position="143"/>
    </location>
</feature>
<evidence type="ECO:0000256" key="1">
    <source>
        <dbReference type="ARBA" id="ARBA00004370"/>
    </source>
</evidence>
<feature type="compositionally biased region" description="Polar residues" evidence="6">
    <location>
        <begin position="157"/>
        <end position="173"/>
    </location>
</feature>
<dbReference type="Pfam" id="PF11365">
    <property type="entry name" value="SOGA"/>
    <property type="match status" value="2"/>
</dbReference>
<feature type="compositionally biased region" description="Polar residues" evidence="6">
    <location>
        <begin position="213"/>
        <end position="223"/>
    </location>
</feature>
<dbReference type="PANTHER" id="PTHR15742">
    <property type="entry name" value="GIRDIN"/>
    <property type="match status" value="1"/>
</dbReference>
<protein>
    <recommendedName>
        <fullName evidence="7">SOGA coiled-coil domain-containing protein</fullName>
    </recommendedName>
</protein>
<feature type="compositionally biased region" description="Low complexity" evidence="6">
    <location>
        <begin position="238"/>
        <end position="249"/>
    </location>
</feature>